<dbReference type="EMBL" id="BLKW01000002">
    <property type="protein sequence ID" value="GFG73047.1"/>
    <property type="molecule type" value="Genomic_DNA"/>
</dbReference>
<dbReference type="GO" id="GO:0009306">
    <property type="term" value="P:protein secretion"/>
    <property type="evidence" value="ECO:0007669"/>
    <property type="project" value="InterPro"/>
</dbReference>
<keyword evidence="2" id="KW-1185">Reference proteome</keyword>
<organism evidence="1 2">
    <name type="scientific">Mycobacterium botniense</name>
    <dbReference type="NCBI Taxonomy" id="84962"/>
    <lineage>
        <taxon>Bacteria</taxon>
        <taxon>Bacillati</taxon>
        <taxon>Actinomycetota</taxon>
        <taxon>Actinomycetes</taxon>
        <taxon>Mycobacteriales</taxon>
        <taxon>Mycobacteriaceae</taxon>
        <taxon>Mycobacterium</taxon>
    </lineage>
</organism>
<evidence type="ECO:0000313" key="1">
    <source>
        <dbReference type="EMBL" id="GFG73047.1"/>
    </source>
</evidence>
<comment type="caution">
    <text evidence="1">The sequence shown here is derived from an EMBL/GenBank/DDBJ whole genome shotgun (WGS) entry which is preliminary data.</text>
</comment>
<dbReference type="Pfam" id="PF10824">
    <property type="entry name" value="T7SS_ESX_EspC"/>
    <property type="match status" value="1"/>
</dbReference>
<dbReference type="InterPro" id="IPR022536">
    <property type="entry name" value="EspC"/>
</dbReference>
<evidence type="ECO:0000313" key="2">
    <source>
        <dbReference type="Proteomes" id="UP000465361"/>
    </source>
</evidence>
<sequence>MGQPDRTAIDVGALRALANRFDTTAQMLDEAARNQSAGLVFAGATAGRAHRARGAELRAALERLAAEVSRWSHTTAVIADALRATADRYTHTELRVAARID</sequence>
<gene>
    <name evidence="1" type="ORF">MBOT_04120</name>
</gene>
<evidence type="ECO:0008006" key="3">
    <source>
        <dbReference type="Google" id="ProtNLM"/>
    </source>
</evidence>
<dbReference type="Proteomes" id="UP000465361">
    <property type="component" value="Unassembled WGS sequence"/>
</dbReference>
<dbReference type="RefSeq" id="WP_163753742.1">
    <property type="nucleotide sequence ID" value="NZ_BLKW01000002.1"/>
</dbReference>
<accession>A0A7I9XUR7</accession>
<name>A0A7I9XUR7_9MYCO</name>
<reference evidence="1 2" key="1">
    <citation type="journal article" date="2019" name="Emerg. Microbes Infect.">
        <title>Comprehensive subspecies identification of 175 nontuberculous mycobacteria species based on 7547 genomic profiles.</title>
        <authorList>
            <person name="Matsumoto Y."/>
            <person name="Kinjo T."/>
            <person name="Motooka D."/>
            <person name="Nabeya D."/>
            <person name="Jung N."/>
            <person name="Uechi K."/>
            <person name="Horii T."/>
            <person name="Iida T."/>
            <person name="Fujita J."/>
            <person name="Nakamura S."/>
        </authorList>
    </citation>
    <scope>NUCLEOTIDE SEQUENCE [LARGE SCALE GENOMIC DNA]</scope>
    <source>
        <strain evidence="1 2">JCM 17322</strain>
    </source>
</reference>
<dbReference type="AlphaFoldDB" id="A0A7I9XUR7"/>
<proteinExistence type="predicted"/>
<protein>
    <recommendedName>
        <fullName evidence="3">ESX-1 secretion-associated protein</fullName>
    </recommendedName>
</protein>